<protein>
    <submittedName>
        <fullName evidence="1">Uncharacterized protein</fullName>
    </submittedName>
</protein>
<evidence type="ECO:0000313" key="1">
    <source>
        <dbReference type="EMBL" id="MCK1783700.1"/>
    </source>
</evidence>
<gene>
    <name evidence="1" type="ORF">L9Z73_04785</name>
</gene>
<organism evidence="1 2">
    <name type="scientific">Pseudomonas emilianonis</name>
    <dbReference type="NCBI Taxonomy" id="2915812"/>
    <lineage>
        <taxon>Bacteria</taxon>
        <taxon>Pseudomonadati</taxon>
        <taxon>Pseudomonadota</taxon>
        <taxon>Gammaproteobacteria</taxon>
        <taxon>Pseudomonadales</taxon>
        <taxon>Pseudomonadaceae</taxon>
        <taxon>Pseudomonas</taxon>
    </lineage>
</organism>
<dbReference type="Proteomes" id="UP001317085">
    <property type="component" value="Unassembled WGS sequence"/>
</dbReference>
<proteinExistence type="predicted"/>
<dbReference type="EMBL" id="JAKNRV010000022">
    <property type="protein sequence ID" value="MCK1783700.1"/>
    <property type="molecule type" value="Genomic_DNA"/>
</dbReference>
<name>A0ABT0EDB3_9PSED</name>
<sequence>MSPVSPILHAHTSIAPPLTVAPAPIGGPVPETVVRTRRAAVPDLPASTVPQWTLPPAPVTSADADRQLHTALITSALRQLPDSTVPIPHGATIYAGFDALRSAFNTAEMRAWITSKGLTLDTVVVKPDSISGWVVDNGVATQKTFTLSDTSGWWQVSARLRAAAAALDVTGNGLAYVHPESEGLSRNAVLHGYGVTPPNTADELGAVRQALSTADWSALSAQVKGRLEQRTLTARKAIDVMDERAHLAGSLSERVRHLSDEDEVLLSGVQTPISHTSSLAIDGADKAAVSEVLASHGLPVPKTAGDVRNILRWLDAALPPAPALGDYAPLIPRQWAPGALSDADKRFVAELSDDDTPGNKPALNLLRVLDIRGVLALNTAGTLRADADRFLDEVLSSPVVLNWGRAVARNRDFQGASGSDQLSTLEAKQWVLAAIMLQIDPDAPGRPGTVAGYDIYQPANNGRTLASVRTDIETHLWKKTALDPKVAPLLAHLFVAAAAPEFLIRDVPSTLRMGSAEWADLRLGVTFAERQGGTGSSRAMSYQEVMALARLDPRNADEAAVLDNHGVDVLLDWGLMQGIYAKTADGRYTPQHYQQAREAFQAQREQLLQALMTFKAPLPTRRDQATANLQKVFPALSGPQLQALKVHIADPDERRNMKVSEPKTRSLIETYMTGDLVRDRWMLLEADTPGVAGGARTPFSNARPSRAEQAAIVKNVRALNAKINRLPSLPGQVASEVDTYLGKLKQGLGTTTKRMLANLPLADRQALEYGTVELFALREHVDGVPTLDQTSAQVEERRGRKGTLIRCDYNGVISYFEVFPAKMLIVKREDLPDQLTLGGTLQETQRTYGRWAPSTVRLQNGAVEPFDFTAYTTDALPRSGVSSPGIIIERLGDTLPAAPVSADGSVQAAVPNSFASPRSQAIVDRIMQGNFIHHRDSVLKYAQGQLPLEQQREVSQRNDSILLSMIPFVGAIVDLAKGNIIEGTRGLLIDTVGAFLGGAGASVRALVKSTKAVAPFGAKAFRVVEKGVTVVSAFLNPIDGAADLLVNGAKGVLALPHVLSRVPNVSAFANMLVAQEKLRAFFGVRAALDRSTATPNGSPQSTAHQGHNHGVPVRAVQAGEHWYAVNPQNGLAVGTPLDGYRRLGEASMA</sequence>
<evidence type="ECO:0000313" key="2">
    <source>
        <dbReference type="Proteomes" id="UP001317085"/>
    </source>
</evidence>
<accession>A0ABT0EDB3</accession>
<comment type="caution">
    <text evidence="1">The sequence shown here is derived from an EMBL/GenBank/DDBJ whole genome shotgun (WGS) entry which is preliminary data.</text>
</comment>
<dbReference type="RefSeq" id="WP_247396901.1">
    <property type="nucleotide sequence ID" value="NZ_JAKNRV010000022.1"/>
</dbReference>
<keyword evidence="2" id="KW-1185">Reference proteome</keyword>
<reference evidence="1 2" key="1">
    <citation type="submission" date="2022-02" db="EMBL/GenBank/DDBJ databases">
        <title>Comparative genomics of the first Antarctic Pseudomonas spp. capable of biotransforming 2,4,6-Trinitrotoluene.</title>
        <authorList>
            <person name="Cabrera M.A."/>
            <person name="Marquez S.L."/>
            <person name="Perez-Donoso J.M."/>
        </authorList>
    </citation>
    <scope>NUCLEOTIDE SEQUENCE [LARGE SCALE GENOMIC DNA]</scope>
    <source>
        <strain evidence="1 2">TNT11</strain>
    </source>
</reference>